<keyword evidence="6" id="KW-0961">Cell wall biogenesis/degradation</keyword>
<evidence type="ECO:0000313" key="13">
    <source>
        <dbReference type="Proteomes" id="UP000177328"/>
    </source>
</evidence>
<keyword evidence="4" id="KW-0133">Cell shape</keyword>
<dbReference type="AlphaFoldDB" id="A0A1F5KKM6"/>
<keyword evidence="10" id="KW-1133">Transmembrane helix</keyword>
<gene>
    <name evidence="12" type="ORF">A3D25_01405</name>
</gene>
<evidence type="ECO:0000313" key="12">
    <source>
        <dbReference type="EMBL" id="OGE41171.1"/>
    </source>
</evidence>
<evidence type="ECO:0000256" key="1">
    <source>
        <dbReference type="ARBA" id="ARBA00007164"/>
    </source>
</evidence>
<dbReference type="GO" id="GO:0009002">
    <property type="term" value="F:serine-type D-Ala-D-Ala carboxypeptidase activity"/>
    <property type="evidence" value="ECO:0007669"/>
    <property type="project" value="InterPro"/>
</dbReference>
<dbReference type="InterPro" id="IPR001967">
    <property type="entry name" value="Peptidase_S11_N"/>
</dbReference>
<dbReference type="Gene3D" id="3.40.710.10">
    <property type="entry name" value="DD-peptidase/beta-lactamase superfamily"/>
    <property type="match status" value="1"/>
</dbReference>
<dbReference type="GO" id="GO:0071555">
    <property type="term" value="P:cell wall organization"/>
    <property type="evidence" value="ECO:0007669"/>
    <property type="project" value="UniProtKB-KW"/>
</dbReference>
<keyword evidence="10" id="KW-0812">Transmembrane</keyword>
<dbReference type="GO" id="GO:0006508">
    <property type="term" value="P:proteolysis"/>
    <property type="evidence" value="ECO:0007669"/>
    <property type="project" value="InterPro"/>
</dbReference>
<comment type="similarity">
    <text evidence="1 9">Belongs to the peptidase S11 family.</text>
</comment>
<feature type="binding site" evidence="8">
    <location>
        <position position="293"/>
    </location>
    <ligand>
        <name>substrate</name>
    </ligand>
</feature>
<keyword evidence="10" id="KW-0472">Membrane</keyword>
<evidence type="ECO:0000256" key="6">
    <source>
        <dbReference type="ARBA" id="ARBA00023316"/>
    </source>
</evidence>
<dbReference type="GO" id="GO:0008360">
    <property type="term" value="P:regulation of cell shape"/>
    <property type="evidence" value="ECO:0007669"/>
    <property type="project" value="UniProtKB-KW"/>
</dbReference>
<feature type="active site" evidence="7">
    <location>
        <position position="183"/>
    </location>
</feature>
<comment type="caution">
    <text evidence="12">The sequence shown here is derived from an EMBL/GenBank/DDBJ whole genome shotgun (WGS) entry which is preliminary data.</text>
</comment>
<organism evidence="12 13">
    <name type="scientific">Candidatus Daviesbacteria bacterium RIFCSPHIGHO2_02_FULL_43_12</name>
    <dbReference type="NCBI Taxonomy" id="1797776"/>
    <lineage>
        <taxon>Bacteria</taxon>
        <taxon>Candidatus Daviesiibacteriota</taxon>
    </lineage>
</organism>
<dbReference type="Pfam" id="PF00768">
    <property type="entry name" value="Peptidase_S11"/>
    <property type="match status" value="1"/>
</dbReference>
<keyword evidence="3" id="KW-0378">Hydrolase</keyword>
<feature type="active site" description="Acyl-ester intermediate" evidence="7">
    <location>
        <position position="128"/>
    </location>
</feature>
<feature type="active site" description="Proton acceptor" evidence="7">
    <location>
        <position position="131"/>
    </location>
</feature>
<evidence type="ECO:0000256" key="9">
    <source>
        <dbReference type="RuleBase" id="RU004016"/>
    </source>
</evidence>
<dbReference type="InterPro" id="IPR012338">
    <property type="entry name" value="Beta-lactam/transpept-like"/>
</dbReference>
<dbReference type="PRINTS" id="PR00725">
    <property type="entry name" value="DADACBPTASE1"/>
</dbReference>
<dbReference type="InterPro" id="IPR018044">
    <property type="entry name" value="Peptidase_S11"/>
</dbReference>
<evidence type="ECO:0000256" key="2">
    <source>
        <dbReference type="ARBA" id="ARBA00022729"/>
    </source>
</evidence>
<protein>
    <recommendedName>
        <fullName evidence="11">Peptidase S11 D-alanyl-D-alanine carboxypeptidase A N-terminal domain-containing protein</fullName>
    </recommendedName>
</protein>
<dbReference type="Proteomes" id="UP000177328">
    <property type="component" value="Unassembled WGS sequence"/>
</dbReference>
<name>A0A1F5KKM6_9BACT</name>
<evidence type="ECO:0000256" key="3">
    <source>
        <dbReference type="ARBA" id="ARBA00022801"/>
    </source>
</evidence>
<evidence type="ECO:0000256" key="8">
    <source>
        <dbReference type="PIRSR" id="PIRSR618044-2"/>
    </source>
</evidence>
<evidence type="ECO:0000256" key="7">
    <source>
        <dbReference type="PIRSR" id="PIRSR618044-1"/>
    </source>
</evidence>
<dbReference type="EMBL" id="MFDD01000002">
    <property type="protein sequence ID" value="OGE41171.1"/>
    <property type="molecule type" value="Genomic_DNA"/>
</dbReference>
<accession>A0A1F5KKM6</accession>
<evidence type="ECO:0000256" key="4">
    <source>
        <dbReference type="ARBA" id="ARBA00022960"/>
    </source>
</evidence>
<evidence type="ECO:0000259" key="11">
    <source>
        <dbReference type="Pfam" id="PF00768"/>
    </source>
</evidence>
<dbReference type="SUPFAM" id="SSF56601">
    <property type="entry name" value="beta-lactamase/transpeptidase-like"/>
    <property type="match status" value="1"/>
</dbReference>
<keyword evidence="5" id="KW-0573">Peptidoglycan synthesis</keyword>
<evidence type="ECO:0000256" key="10">
    <source>
        <dbReference type="SAM" id="Phobius"/>
    </source>
</evidence>
<evidence type="ECO:0000256" key="5">
    <source>
        <dbReference type="ARBA" id="ARBA00022984"/>
    </source>
</evidence>
<dbReference type="PANTHER" id="PTHR21581">
    <property type="entry name" value="D-ALANYL-D-ALANINE CARBOXYPEPTIDASE"/>
    <property type="match status" value="1"/>
</dbReference>
<dbReference type="GO" id="GO:0009252">
    <property type="term" value="P:peptidoglycan biosynthetic process"/>
    <property type="evidence" value="ECO:0007669"/>
    <property type="project" value="UniProtKB-KW"/>
</dbReference>
<sequence>MNIRLSTKIKAFLISFLAVFLMVVLPHLGLTMRNIANQACVIARRLGWIGCKTGMLSPLPLKPDPMLRVRPQLQKNIKIFALKRPTSFISQAFAGEDFQQAKSYIVLDMDSGEILKEKDGTSIFPMASLTKVMTAMVALDLASPQEVFSVSETAYRIEPTRFAFDIGEKLTLEELLNGMLLTSANDCAQIIREGIDQKFGNQVFIKAMNEKAKLLGLKDTNFQNPQGFDDTAHFSSVENLGLMSRFALNNYPLIAEITKKDHEFYSKNTDHQEVYMNNWNGLIGVYPGVFGVKIGNTGLAGHTTVVAAERAGHRLLTVVLGAPGIIERDLWASKLLDLGFARFGLQPINVTQQDLREKYATWKY</sequence>
<dbReference type="PANTHER" id="PTHR21581:SF6">
    <property type="entry name" value="TRAFFICKING PROTEIN PARTICLE COMPLEX SUBUNIT 12"/>
    <property type="match status" value="1"/>
</dbReference>
<feature type="domain" description="Peptidase S11 D-alanyl-D-alanine carboxypeptidase A N-terminal" evidence="11">
    <location>
        <begin position="99"/>
        <end position="323"/>
    </location>
</feature>
<feature type="transmembrane region" description="Helical" evidence="10">
    <location>
        <begin position="12"/>
        <end position="30"/>
    </location>
</feature>
<proteinExistence type="inferred from homology"/>
<keyword evidence="2" id="KW-0732">Signal</keyword>
<reference evidence="12 13" key="1">
    <citation type="journal article" date="2016" name="Nat. Commun.">
        <title>Thousands of microbial genomes shed light on interconnected biogeochemical processes in an aquifer system.</title>
        <authorList>
            <person name="Anantharaman K."/>
            <person name="Brown C.T."/>
            <person name="Hug L.A."/>
            <person name="Sharon I."/>
            <person name="Castelle C.J."/>
            <person name="Probst A.J."/>
            <person name="Thomas B.C."/>
            <person name="Singh A."/>
            <person name="Wilkins M.J."/>
            <person name="Karaoz U."/>
            <person name="Brodie E.L."/>
            <person name="Williams K.H."/>
            <person name="Hubbard S.S."/>
            <person name="Banfield J.F."/>
        </authorList>
    </citation>
    <scope>NUCLEOTIDE SEQUENCE [LARGE SCALE GENOMIC DNA]</scope>
</reference>